<proteinExistence type="inferred from homology"/>
<organism evidence="7 8">
    <name type="scientific">Mycobacterium malmoense</name>
    <dbReference type="NCBI Taxonomy" id="1780"/>
    <lineage>
        <taxon>Bacteria</taxon>
        <taxon>Bacillati</taxon>
        <taxon>Actinomycetota</taxon>
        <taxon>Actinomycetes</taxon>
        <taxon>Mycobacteriales</taxon>
        <taxon>Mycobacteriaceae</taxon>
        <taxon>Mycobacterium</taxon>
    </lineage>
</organism>
<evidence type="ECO:0000256" key="6">
    <source>
        <dbReference type="RuleBase" id="RU362030"/>
    </source>
</evidence>
<dbReference type="InterPro" id="IPR007213">
    <property type="entry name" value="Ppm1/Ppm2/Tcmp"/>
</dbReference>
<dbReference type="InterPro" id="IPR011610">
    <property type="entry name" value="SAM_mthyl_Trfase_ML2640-like"/>
</dbReference>
<comment type="function">
    <text evidence="1 6">Exhibits S-adenosyl-L-methionine-dependent methyltransferase activity.</text>
</comment>
<evidence type="ECO:0000256" key="1">
    <source>
        <dbReference type="ARBA" id="ARBA00003907"/>
    </source>
</evidence>
<dbReference type="PANTHER" id="PTHR43619:SF2">
    <property type="entry name" value="S-ADENOSYL-L-METHIONINE-DEPENDENT METHYLTRANSFERASES SUPERFAMILY PROTEIN"/>
    <property type="match status" value="1"/>
</dbReference>
<keyword evidence="5 6" id="KW-0949">S-adenosyl-L-methionine</keyword>
<dbReference type="GO" id="GO:0032259">
    <property type="term" value="P:methylation"/>
    <property type="evidence" value="ECO:0007669"/>
    <property type="project" value="UniProtKB-KW"/>
</dbReference>
<comment type="similarity">
    <text evidence="2 6">Belongs to the UPF0677 family.</text>
</comment>
<reference evidence="7 8" key="1">
    <citation type="submission" date="2017-02" db="EMBL/GenBank/DDBJ databases">
        <title>The new phylogeny of genus Mycobacterium.</title>
        <authorList>
            <person name="Tortoli E."/>
            <person name="Trovato A."/>
            <person name="Cirillo D.M."/>
        </authorList>
    </citation>
    <scope>NUCLEOTIDE SEQUENCE [LARGE SCALE GENOMIC DNA]</scope>
    <source>
        <strain evidence="7 8">IP1130001</strain>
    </source>
</reference>
<keyword evidence="8" id="KW-1185">Reference proteome</keyword>
<dbReference type="RefSeq" id="WP_071512014.1">
    <property type="nucleotide sequence ID" value="NZ_CP060015.1"/>
</dbReference>
<evidence type="ECO:0000256" key="5">
    <source>
        <dbReference type="ARBA" id="ARBA00022691"/>
    </source>
</evidence>
<dbReference type="Gene3D" id="3.40.50.150">
    <property type="entry name" value="Vaccinia Virus protein VP39"/>
    <property type="match status" value="1"/>
</dbReference>
<dbReference type="EC" id="2.1.1.-" evidence="6"/>
<dbReference type="PANTHER" id="PTHR43619">
    <property type="entry name" value="S-ADENOSYL-L-METHIONINE-DEPENDENT METHYLTRANSFERASE YKTD-RELATED"/>
    <property type="match status" value="1"/>
</dbReference>
<dbReference type="Pfam" id="PF04072">
    <property type="entry name" value="LCM"/>
    <property type="match status" value="1"/>
</dbReference>
<accession>A0ABX3SRC4</accession>
<dbReference type="NCBIfam" id="TIGR00027">
    <property type="entry name" value="mthyl_TIGR00027"/>
    <property type="match status" value="1"/>
</dbReference>
<name>A0ABX3SRC4_MYCMA</name>
<dbReference type="GO" id="GO:0008168">
    <property type="term" value="F:methyltransferase activity"/>
    <property type="evidence" value="ECO:0007669"/>
    <property type="project" value="UniProtKB-KW"/>
</dbReference>
<dbReference type="Proteomes" id="UP000243140">
    <property type="component" value="Unassembled WGS sequence"/>
</dbReference>
<dbReference type="SUPFAM" id="SSF53335">
    <property type="entry name" value="S-adenosyl-L-methionine-dependent methyltransferases"/>
    <property type="match status" value="1"/>
</dbReference>
<keyword evidence="3 6" id="KW-0489">Methyltransferase</keyword>
<keyword evidence="4" id="KW-0808">Transferase</keyword>
<dbReference type="EMBL" id="MVHV01000018">
    <property type="protein sequence ID" value="ORA80268.1"/>
    <property type="molecule type" value="Genomic_DNA"/>
</dbReference>
<evidence type="ECO:0000313" key="8">
    <source>
        <dbReference type="Proteomes" id="UP000243140"/>
    </source>
</evidence>
<protein>
    <recommendedName>
        <fullName evidence="6">S-adenosyl-L-methionine-dependent methyltransferase</fullName>
        <ecNumber evidence="6">2.1.1.-</ecNumber>
    </recommendedName>
</protein>
<evidence type="ECO:0000256" key="2">
    <source>
        <dbReference type="ARBA" id="ARBA00008138"/>
    </source>
</evidence>
<evidence type="ECO:0000313" key="7">
    <source>
        <dbReference type="EMBL" id="ORA80268.1"/>
    </source>
</evidence>
<gene>
    <name evidence="7" type="ORF">BST29_17025</name>
</gene>
<evidence type="ECO:0000256" key="4">
    <source>
        <dbReference type="ARBA" id="ARBA00022679"/>
    </source>
</evidence>
<dbReference type="InterPro" id="IPR029063">
    <property type="entry name" value="SAM-dependent_MTases_sf"/>
</dbReference>
<sequence>MDSTREAVAATGLLAAAVRAEESARHERLFTDAFAERLAGDDGRQLLADFVAATGQAPAEIIIRTRFFDEALLAAQDGGVSQVVIVAAGMDARAYRLAWHAGTTVYEVDQPQVIAAKDERLDGARPRCRRVAVGVDLADDWPKALRSNGFDPSVRTAWLVEGLLQYIDASAVDTLFARIDALSAPGSVVLYNVVGKALLESPILQSTREFMRGLGAPWVFGTDASAALVEDRGWTAVVTDIAEIGNRWHRWEHPVVPPDVPGVPRGYFVTATKD</sequence>
<comment type="caution">
    <text evidence="7">The sequence shown here is derived from an EMBL/GenBank/DDBJ whole genome shotgun (WGS) entry which is preliminary data.</text>
</comment>
<evidence type="ECO:0000256" key="3">
    <source>
        <dbReference type="ARBA" id="ARBA00022603"/>
    </source>
</evidence>